<dbReference type="Proteomes" id="UP000030635">
    <property type="component" value="Chromosome"/>
</dbReference>
<dbReference type="FunFam" id="1.20.1260.100:FF:000001">
    <property type="entry name" value="translocator protein 2"/>
    <property type="match status" value="1"/>
</dbReference>
<keyword evidence="3 6" id="KW-0812">Transmembrane</keyword>
<evidence type="ECO:0000313" key="7">
    <source>
        <dbReference type="EMBL" id="AIY84633.1"/>
    </source>
</evidence>
<dbReference type="PIRSF" id="PIRSF005859">
    <property type="entry name" value="PBR"/>
    <property type="match status" value="1"/>
</dbReference>
<evidence type="ECO:0000313" key="8">
    <source>
        <dbReference type="Proteomes" id="UP000030635"/>
    </source>
</evidence>
<dbReference type="GO" id="GO:0033013">
    <property type="term" value="P:tetrapyrrole metabolic process"/>
    <property type="evidence" value="ECO:0007669"/>
    <property type="project" value="UniProtKB-ARBA"/>
</dbReference>
<evidence type="ECO:0000256" key="2">
    <source>
        <dbReference type="ARBA" id="ARBA00007524"/>
    </source>
</evidence>
<dbReference type="EMBL" id="CP006905">
    <property type="protein sequence ID" value="AIY84633.1"/>
    <property type="molecule type" value="Genomic_DNA"/>
</dbReference>
<dbReference type="KEGG" id="cbv:U729_2003"/>
<evidence type="ECO:0000256" key="3">
    <source>
        <dbReference type="ARBA" id="ARBA00022692"/>
    </source>
</evidence>
<gene>
    <name evidence="7" type="ORF">U729_2003</name>
</gene>
<keyword evidence="5 6" id="KW-0472">Membrane</keyword>
<organism evidence="7 8">
    <name type="scientific">Clostridium baratii str. Sullivan</name>
    <dbReference type="NCBI Taxonomy" id="1415775"/>
    <lineage>
        <taxon>Bacteria</taxon>
        <taxon>Bacillati</taxon>
        <taxon>Bacillota</taxon>
        <taxon>Clostridia</taxon>
        <taxon>Eubacteriales</taxon>
        <taxon>Clostridiaceae</taxon>
        <taxon>Clostridium</taxon>
    </lineage>
</organism>
<protein>
    <submittedName>
        <fullName evidence="7">TspO/MBR family protein</fullName>
    </submittedName>
</protein>
<dbReference type="STRING" id="1561.NPD11_1009"/>
<feature type="transmembrane region" description="Helical" evidence="6">
    <location>
        <begin position="140"/>
        <end position="163"/>
    </location>
</feature>
<dbReference type="Pfam" id="PF03073">
    <property type="entry name" value="TspO_MBR"/>
    <property type="match status" value="1"/>
</dbReference>
<proteinExistence type="inferred from homology"/>
<dbReference type="eggNOG" id="COG3476">
    <property type="taxonomic scope" value="Bacteria"/>
</dbReference>
<sequence length="166" mass="19773">MKNILKIDGKFKFFTFIINLLIPFVGFFIISILIKDNISIYKDLEKPSFFPPVWMLLVIWGVIYFLAGITVYRIRMIKKCDSRRNGSLFFYSLQLILNLLWPIIFFYLRLYGIAWIEIVIIILLLIITIIKFFKIDKISGVLLVPYILWSGIFLYLNIVIWMLNEM</sequence>
<comment type="similarity">
    <text evidence="2">Belongs to the TspO/BZRP family.</text>
</comment>
<feature type="transmembrane region" description="Helical" evidence="6">
    <location>
        <begin position="54"/>
        <end position="74"/>
    </location>
</feature>
<dbReference type="CDD" id="cd15904">
    <property type="entry name" value="TSPO_MBR"/>
    <property type="match status" value="1"/>
</dbReference>
<accession>A0A0A7FYF9</accession>
<dbReference type="InterPro" id="IPR004307">
    <property type="entry name" value="TspO_MBR"/>
</dbReference>
<name>A0A0A7FYF9_9CLOT</name>
<feature type="transmembrane region" description="Helical" evidence="6">
    <location>
        <begin position="86"/>
        <end position="107"/>
    </location>
</feature>
<dbReference type="PANTHER" id="PTHR10057:SF0">
    <property type="entry name" value="TRANSLOCATOR PROTEIN"/>
    <property type="match status" value="1"/>
</dbReference>
<dbReference type="RefSeq" id="WP_039314341.1">
    <property type="nucleotide sequence ID" value="NZ_CP006905.1"/>
</dbReference>
<dbReference type="AlphaFoldDB" id="A0A0A7FYF9"/>
<dbReference type="OrthoDB" id="9795496at2"/>
<evidence type="ECO:0000256" key="1">
    <source>
        <dbReference type="ARBA" id="ARBA00004141"/>
    </source>
</evidence>
<feature type="transmembrane region" description="Helical" evidence="6">
    <location>
        <begin position="12"/>
        <end position="34"/>
    </location>
</feature>
<dbReference type="InterPro" id="IPR038330">
    <property type="entry name" value="TspO/MBR-related_sf"/>
</dbReference>
<evidence type="ECO:0000256" key="5">
    <source>
        <dbReference type="ARBA" id="ARBA00023136"/>
    </source>
</evidence>
<dbReference type="GO" id="GO:0016020">
    <property type="term" value="C:membrane"/>
    <property type="evidence" value="ECO:0007669"/>
    <property type="project" value="UniProtKB-SubCell"/>
</dbReference>
<dbReference type="HOGENOM" id="CLU_091805_2_0_9"/>
<keyword evidence="8" id="KW-1185">Reference proteome</keyword>
<evidence type="ECO:0000256" key="4">
    <source>
        <dbReference type="ARBA" id="ARBA00022989"/>
    </source>
</evidence>
<reference evidence="7 8" key="1">
    <citation type="journal article" date="2015" name="Infect. Genet. Evol.">
        <title>Genomic sequences of six botulinum neurotoxin-producing strains representing three clostridial species illustrate the mobility and diversity of botulinum neurotoxin genes.</title>
        <authorList>
            <person name="Smith T.J."/>
            <person name="Hill K.K."/>
            <person name="Xie G."/>
            <person name="Foley B.T."/>
            <person name="Williamson C.H."/>
            <person name="Foster J.T."/>
            <person name="Johnson S.L."/>
            <person name="Chertkov O."/>
            <person name="Teshima H."/>
            <person name="Gibbons H.S."/>
            <person name="Johnsky L.A."/>
            <person name="Karavis M.A."/>
            <person name="Smith L.A."/>
        </authorList>
    </citation>
    <scope>NUCLEOTIDE SEQUENCE [LARGE SCALE GENOMIC DNA]</scope>
    <source>
        <strain evidence="7">Sullivan</strain>
    </source>
</reference>
<evidence type="ECO:0000256" key="6">
    <source>
        <dbReference type="SAM" id="Phobius"/>
    </source>
</evidence>
<dbReference type="PANTHER" id="PTHR10057">
    <property type="entry name" value="PERIPHERAL-TYPE BENZODIAZEPINE RECEPTOR"/>
    <property type="match status" value="1"/>
</dbReference>
<feature type="transmembrane region" description="Helical" evidence="6">
    <location>
        <begin position="113"/>
        <end position="133"/>
    </location>
</feature>
<dbReference type="Gene3D" id="1.20.1260.100">
    <property type="entry name" value="TspO/MBR protein"/>
    <property type="match status" value="1"/>
</dbReference>
<comment type="subcellular location">
    <subcellularLocation>
        <location evidence="1">Membrane</location>
        <topology evidence="1">Multi-pass membrane protein</topology>
    </subcellularLocation>
</comment>
<keyword evidence="4 6" id="KW-1133">Transmembrane helix</keyword>